<evidence type="ECO:0000256" key="1">
    <source>
        <dbReference type="ARBA" id="ARBA00023015"/>
    </source>
</evidence>
<dbReference type="RefSeq" id="WP_129620182.1">
    <property type="nucleotide sequence ID" value="NZ_LR214950.1"/>
</dbReference>
<feature type="domain" description="SIS" evidence="5">
    <location>
        <begin position="132"/>
        <end position="272"/>
    </location>
</feature>
<dbReference type="GO" id="GO:0003700">
    <property type="term" value="F:DNA-binding transcription factor activity"/>
    <property type="evidence" value="ECO:0007669"/>
    <property type="project" value="InterPro"/>
</dbReference>
<evidence type="ECO:0000313" key="7">
    <source>
        <dbReference type="Proteomes" id="UP000290568"/>
    </source>
</evidence>
<dbReference type="Pfam" id="PF01418">
    <property type="entry name" value="HTH_6"/>
    <property type="match status" value="1"/>
</dbReference>
<dbReference type="SUPFAM" id="SSF46689">
    <property type="entry name" value="Homeodomain-like"/>
    <property type="match status" value="1"/>
</dbReference>
<dbReference type="InterPro" id="IPR035472">
    <property type="entry name" value="RpiR-like_SIS"/>
</dbReference>
<dbReference type="Gene3D" id="1.10.10.10">
    <property type="entry name" value="Winged helix-like DNA-binding domain superfamily/Winged helix DNA-binding domain"/>
    <property type="match status" value="1"/>
</dbReference>
<dbReference type="InterPro" id="IPR000281">
    <property type="entry name" value="HTH_RpiR"/>
</dbReference>
<feature type="domain" description="HTH rpiR-type" evidence="4">
    <location>
        <begin position="12"/>
        <end position="88"/>
    </location>
</feature>
<dbReference type="PANTHER" id="PTHR30514:SF1">
    <property type="entry name" value="HTH-TYPE TRANSCRIPTIONAL REGULATOR HEXR-RELATED"/>
    <property type="match status" value="1"/>
</dbReference>
<dbReference type="Gene3D" id="3.40.50.10490">
    <property type="entry name" value="Glucose-6-phosphate isomerase like protein, domain 1"/>
    <property type="match status" value="1"/>
</dbReference>
<dbReference type="InterPro" id="IPR036388">
    <property type="entry name" value="WH-like_DNA-bd_sf"/>
</dbReference>
<dbReference type="STRING" id="29556.VO56_01955"/>
<accession>A0A449A2N8</accession>
<name>A0A449A2N8_9BACT</name>
<dbReference type="CDD" id="cd05013">
    <property type="entry name" value="SIS_RpiR"/>
    <property type="match status" value="1"/>
</dbReference>
<reference evidence="6 7" key="1">
    <citation type="submission" date="2019-01" db="EMBL/GenBank/DDBJ databases">
        <authorList>
            <consortium name="Pathogen Informatics"/>
        </authorList>
    </citation>
    <scope>NUCLEOTIDE SEQUENCE [LARGE SCALE GENOMIC DNA]</scope>
    <source>
        <strain evidence="6 7">NCTC10183</strain>
    </source>
</reference>
<dbReference type="PROSITE" id="PS51464">
    <property type="entry name" value="SIS"/>
    <property type="match status" value="1"/>
</dbReference>
<dbReference type="PANTHER" id="PTHR30514">
    <property type="entry name" value="GLUCOKINASE"/>
    <property type="match status" value="1"/>
</dbReference>
<dbReference type="EMBL" id="LR214950">
    <property type="protein sequence ID" value="VEU58521.1"/>
    <property type="molecule type" value="Genomic_DNA"/>
</dbReference>
<dbReference type="AlphaFoldDB" id="A0A449A2N8"/>
<sequence length="296" mass="34214">MNNIVKNKKNAHFFKKPFVQLHDTFTNSDIKLHDFINSYDKEIFDLSQKELARYSNVSEGSVSRFVNKIGFKSYREFIAHINLVIKDFYTNYLKNNIENLNQITRREEILLSHNFAVNSIINEKTYSSIEYAAELIYKAEKIFILTSNEDKVISSEFAYLLQKVGKHVIYSSDFDIFLPLLANASKNDVAVCFSDVIESLQIKFISKYLLKNGAKLITLSSDNVLPDDVRVATKIIYSKIQNPINKIYFSNKASQLLIAELLFDALVSIDSAIEKKYKKSKDMHSLWIDFINLKNN</sequence>
<dbReference type="InterPro" id="IPR009057">
    <property type="entry name" value="Homeodomain-like_sf"/>
</dbReference>
<dbReference type="GO" id="GO:0097367">
    <property type="term" value="F:carbohydrate derivative binding"/>
    <property type="evidence" value="ECO:0007669"/>
    <property type="project" value="InterPro"/>
</dbReference>
<dbReference type="Proteomes" id="UP000290568">
    <property type="component" value="Chromosome"/>
</dbReference>
<gene>
    <name evidence="6" type="primary">murR</name>
    <name evidence="6" type="ORF">NCTC10183_00286</name>
</gene>
<keyword evidence="2" id="KW-0238">DNA-binding</keyword>
<proteinExistence type="predicted"/>
<dbReference type="GO" id="GO:0003677">
    <property type="term" value="F:DNA binding"/>
    <property type="evidence" value="ECO:0007669"/>
    <property type="project" value="UniProtKB-KW"/>
</dbReference>
<keyword evidence="7" id="KW-1185">Reference proteome</keyword>
<keyword evidence="1" id="KW-0805">Transcription regulation</keyword>
<dbReference type="InterPro" id="IPR047640">
    <property type="entry name" value="RpiR-like"/>
</dbReference>
<keyword evidence="3" id="KW-0804">Transcription</keyword>
<organism evidence="6 7">
    <name type="scientific">Mycoplasmopsis gallinacea</name>
    <dbReference type="NCBI Taxonomy" id="29556"/>
    <lineage>
        <taxon>Bacteria</taxon>
        <taxon>Bacillati</taxon>
        <taxon>Mycoplasmatota</taxon>
        <taxon>Mycoplasmoidales</taxon>
        <taxon>Metamycoplasmataceae</taxon>
        <taxon>Mycoplasmopsis</taxon>
    </lineage>
</organism>
<dbReference type="InterPro" id="IPR001347">
    <property type="entry name" value="SIS_dom"/>
</dbReference>
<evidence type="ECO:0000256" key="3">
    <source>
        <dbReference type="ARBA" id="ARBA00023163"/>
    </source>
</evidence>
<dbReference type="PROSITE" id="PS51071">
    <property type="entry name" value="HTH_RPIR"/>
    <property type="match status" value="1"/>
</dbReference>
<dbReference type="GO" id="GO:1901135">
    <property type="term" value="P:carbohydrate derivative metabolic process"/>
    <property type="evidence" value="ECO:0007669"/>
    <property type="project" value="InterPro"/>
</dbReference>
<dbReference type="OrthoDB" id="370421at2"/>
<evidence type="ECO:0000259" key="4">
    <source>
        <dbReference type="PROSITE" id="PS51071"/>
    </source>
</evidence>
<dbReference type="InterPro" id="IPR046348">
    <property type="entry name" value="SIS_dom_sf"/>
</dbReference>
<dbReference type="SUPFAM" id="SSF53697">
    <property type="entry name" value="SIS domain"/>
    <property type="match status" value="1"/>
</dbReference>
<evidence type="ECO:0000259" key="5">
    <source>
        <dbReference type="PROSITE" id="PS51464"/>
    </source>
</evidence>
<evidence type="ECO:0000313" key="6">
    <source>
        <dbReference type="EMBL" id="VEU58521.1"/>
    </source>
</evidence>
<evidence type="ECO:0000256" key="2">
    <source>
        <dbReference type="ARBA" id="ARBA00023125"/>
    </source>
</evidence>
<protein>
    <submittedName>
        <fullName evidence="6">MurPQ operon repressor</fullName>
    </submittedName>
</protein>